<dbReference type="InterPro" id="IPR029060">
    <property type="entry name" value="PIN-like_dom_sf"/>
</dbReference>
<feature type="compositionally biased region" description="Low complexity" evidence="3">
    <location>
        <begin position="286"/>
        <end position="311"/>
    </location>
</feature>
<protein>
    <recommendedName>
        <fullName evidence="2">Transcriptional protein SWT1</fullName>
    </recommendedName>
</protein>
<reference evidence="5" key="2">
    <citation type="submission" date="2025-08" db="UniProtKB">
        <authorList>
            <consortium name="Ensembl"/>
        </authorList>
    </citation>
    <scope>IDENTIFICATION</scope>
</reference>
<reference evidence="5 6" key="1">
    <citation type="journal article" date="2021" name="G3 (Bethesda)">
        <title>Improved contiguity of the threespine stickleback genome using long-read sequencing.</title>
        <authorList>
            <person name="Nath S."/>
            <person name="Shaw D.E."/>
            <person name="White M.A."/>
        </authorList>
    </citation>
    <scope>NUCLEOTIDE SEQUENCE [LARGE SCALE GENOMIC DNA]</scope>
    <source>
        <strain evidence="5 6">Lake Benthic</strain>
    </source>
</reference>
<feature type="compositionally biased region" description="Polar residues" evidence="3">
    <location>
        <begin position="383"/>
        <end position="410"/>
    </location>
</feature>
<evidence type="ECO:0000313" key="5">
    <source>
        <dbReference type="Ensembl" id="ENSGACP00000034168.1"/>
    </source>
</evidence>
<dbReference type="CDD" id="cd18727">
    <property type="entry name" value="PIN_Swt1-like"/>
    <property type="match status" value="1"/>
</dbReference>
<dbReference type="FunFam" id="3.40.50.1010:FF:000012">
    <property type="entry name" value="SWT1, RNA endoribonuclease homolog"/>
    <property type="match status" value="1"/>
</dbReference>
<dbReference type="GeneTree" id="ENSGT00390000001254"/>
<feature type="domain" description="PIN" evidence="4">
    <location>
        <begin position="513"/>
        <end position="641"/>
    </location>
</feature>
<feature type="compositionally biased region" description="Basic and acidic residues" evidence="3">
    <location>
        <begin position="700"/>
        <end position="723"/>
    </location>
</feature>
<dbReference type="PANTHER" id="PTHR16161:SF0">
    <property type="entry name" value="TRANSCRIPTIONAL PROTEIN SWT1"/>
    <property type="match status" value="1"/>
</dbReference>
<evidence type="ECO:0000256" key="1">
    <source>
        <dbReference type="ARBA" id="ARBA00060839"/>
    </source>
</evidence>
<name>A0AAQ4P8A4_GASAC</name>
<sequence length="1028" mass="114015">MSKKSKKRKRRKSSSSSEEVDEEEDVTKNYKSEKTKQDVNSQERSLAAKQEKCEKSTCKKSPTLRKGNVKPSNEEDVTKNARSGKKKQDSNSRERSCGAKEEDSTSSTVKDASRSTRHIKRPVYRLSKTQTTDLKPVDQQEERSKPKSEILSKDKTLSTRKTTERKSLKPSSNASRLPQRTEKTSKGTTDSKSSQSSTSTLKKQRMSPSLVSAEQIEERQDALKAKCKAEEPKRTANESNTIKTREPCKASSVTQDSSWEKSRDTFKKMCQKHQENKAQKSLCTEAKTSSVSTAKHSSTSFKQTTSVSSSNVVVGKIPGKLTSMSWKPVESSSVKQQKGCHASPLPFQFKILKKVPPRTSTSNNDGDSSSHGKLKHGTERSDSSSGSNAVQETVHQTHNSLDVTPSSSSEGQDKGLFSLDRLPPKLQSDPEPRVNQMLVVEELHLARSERRLELDIMQSYGELTCMEIDPPEEKSADTHCACNCLVENFLKLCALFIRPHGVTKSERAPLQDLILVLDTNILLSHLDYVKKMRSHGLGAMGVPIVLIPWVVLQELDSLKRGRGTSGSVAHLATPAISYIYNSLKNREPHLWGQSMQQASESSNGLNAENNDDRVLQCCLQYQSLHPECAVILCTNDKNLCSKALLSGVKALSKNDLEAENGKSSHGFHPLQNINTPTVPRVSPHLSSPMQSSSYTPAQPRSRERTGWSVAEKDNQRLSTREEEEKTKWNPRSVCELEDCLREVLSDVLEVEMKAAFEDLWLEIVCLKPPWSLRDVLHCLKKHWIAVFGHVVPRRNLQTVLNLIEFFNSAGTANCSAASAALQEAKELVTVFGKSSALVPSAISKMENIYNNLQAQWEPPGCDILMNDNEEEKQPTCAQASHQEVWSLFENIWAYMSQISLEVFKALGFDPHTMRGPPAVGCPLPPQDAVVCLHKLSSMASQLLQAFSSVLSSAAGLEEVSALLCIIRSNKIIDMDSRLTAEDLLDCFSQQDYRVKLSVGGNQLMGLKEALDCCIGTTGQHITFPTSPP</sequence>
<feature type="region of interest" description="Disordered" evidence="3">
    <location>
        <begin position="1"/>
        <end position="311"/>
    </location>
</feature>
<dbReference type="SMART" id="SM00670">
    <property type="entry name" value="PINc"/>
    <property type="match status" value="1"/>
</dbReference>
<feature type="compositionally biased region" description="Basic residues" evidence="3">
    <location>
        <begin position="1"/>
        <end position="13"/>
    </location>
</feature>
<dbReference type="GO" id="GO:0005634">
    <property type="term" value="C:nucleus"/>
    <property type="evidence" value="ECO:0007669"/>
    <property type="project" value="TreeGrafter"/>
</dbReference>
<comment type="similarity">
    <text evidence="1">Belongs to the SWT1 family.</text>
</comment>
<evidence type="ECO:0000256" key="3">
    <source>
        <dbReference type="SAM" id="MobiDB-lite"/>
    </source>
</evidence>
<keyword evidence="6" id="KW-1185">Reference proteome</keyword>
<feature type="compositionally biased region" description="Basic and acidic residues" evidence="3">
    <location>
        <begin position="26"/>
        <end position="37"/>
    </location>
</feature>
<dbReference type="SUPFAM" id="SSF88723">
    <property type="entry name" value="PIN domain-like"/>
    <property type="match status" value="1"/>
</dbReference>
<feature type="region of interest" description="Disordered" evidence="3">
    <location>
        <begin position="353"/>
        <end position="430"/>
    </location>
</feature>
<accession>A0AAQ4P8A4</accession>
<evidence type="ECO:0000259" key="4">
    <source>
        <dbReference type="SMART" id="SM00670"/>
    </source>
</evidence>
<feature type="compositionally biased region" description="Basic and acidic residues" evidence="3">
    <location>
        <begin position="86"/>
        <end position="103"/>
    </location>
</feature>
<dbReference type="PANTHER" id="PTHR16161">
    <property type="entry name" value="TRANSCRIPTIONAL PROTEIN SWT1"/>
    <property type="match status" value="1"/>
</dbReference>
<dbReference type="InterPro" id="IPR052626">
    <property type="entry name" value="SWT1_Regulator"/>
</dbReference>
<dbReference type="Ensembl" id="ENSGACT00000062633.1">
    <property type="protein sequence ID" value="ENSGACP00000034168.1"/>
    <property type="gene ID" value="ENSGACG00000036257.1"/>
</dbReference>
<dbReference type="Gene3D" id="3.40.50.1010">
    <property type="entry name" value="5'-nuclease"/>
    <property type="match status" value="1"/>
</dbReference>
<evidence type="ECO:0000256" key="2">
    <source>
        <dbReference type="ARBA" id="ARBA00074620"/>
    </source>
</evidence>
<feature type="compositionally biased region" description="Basic and acidic residues" evidence="3">
    <location>
        <begin position="258"/>
        <end position="278"/>
    </location>
</feature>
<dbReference type="Pfam" id="PF13638">
    <property type="entry name" value="PIN_4"/>
    <property type="match status" value="1"/>
</dbReference>
<dbReference type="InterPro" id="IPR002716">
    <property type="entry name" value="PIN_dom"/>
</dbReference>
<dbReference type="AlphaFoldDB" id="A0AAQ4P8A4"/>
<proteinExistence type="inferred from homology"/>
<feature type="compositionally biased region" description="Polar residues" evidence="3">
    <location>
        <begin position="169"/>
        <end position="178"/>
    </location>
</feature>
<feature type="compositionally biased region" description="Low complexity" evidence="3">
    <location>
        <begin position="359"/>
        <end position="371"/>
    </location>
</feature>
<dbReference type="Proteomes" id="UP000007635">
    <property type="component" value="Chromosome VIII"/>
</dbReference>
<feature type="compositionally biased region" description="Low complexity" evidence="3">
    <location>
        <begin position="186"/>
        <end position="201"/>
    </location>
</feature>
<feature type="compositionally biased region" description="Low complexity" evidence="3">
    <location>
        <begin position="682"/>
        <end position="693"/>
    </location>
</feature>
<evidence type="ECO:0000313" key="6">
    <source>
        <dbReference type="Proteomes" id="UP000007635"/>
    </source>
</evidence>
<feature type="compositionally biased region" description="Basic and acidic residues" evidence="3">
    <location>
        <begin position="216"/>
        <end position="236"/>
    </location>
</feature>
<reference evidence="5" key="3">
    <citation type="submission" date="2025-09" db="UniProtKB">
        <authorList>
            <consortium name="Ensembl"/>
        </authorList>
    </citation>
    <scope>IDENTIFICATION</scope>
</reference>
<organism evidence="5 6">
    <name type="scientific">Gasterosteus aculeatus aculeatus</name>
    <name type="common">three-spined stickleback</name>
    <dbReference type="NCBI Taxonomy" id="481459"/>
    <lineage>
        <taxon>Eukaryota</taxon>
        <taxon>Metazoa</taxon>
        <taxon>Chordata</taxon>
        <taxon>Craniata</taxon>
        <taxon>Vertebrata</taxon>
        <taxon>Euteleostomi</taxon>
        <taxon>Actinopterygii</taxon>
        <taxon>Neopterygii</taxon>
        <taxon>Teleostei</taxon>
        <taxon>Neoteleostei</taxon>
        <taxon>Acanthomorphata</taxon>
        <taxon>Eupercaria</taxon>
        <taxon>Perciformes</taxon>
        <taxon>Cottioidei</taxon>
        <taxon>Gasterosteales</taxon>
        <taxon>Gasterosteidae</taxon>
        <taxon>Gasterosteus</taxon>
    </lineage>
</organism>
<feature type="compositionally biased region" description="Basic and acidic residues" evidence="3">
    <location>
        <begin position="135"/>
        <end position="167"/>
    </location>
</feature>
<feature type="region of interest" description="Disordered" evidence="3">
    <location>
        <begin position="658"/>
        <end position="723"/>
    </location>
</feature>